<reference evidence="2 3" key="1">
    <citation type="journal article" date="2016" name="Nat. Commun.">
        <title>Ectomycorrhizal ecology is imprinted in the genome of the dominant symbiotic fungus Cenococcum geophilum.</title>
        <authorList>
            <consortium name="DOE Joint Genome Institute"/>
            <person name="Peter M."/>
            <person name="Kohler A."/>
            <person name="Ohm R.A."/>
            <person name="Kuo A."/>
            <person name="Krutzmann J."/>
            <person name="Morin E."/>
            <person name="Arend M."/>
            <person name="Barry K.W."/>
            <person name="Binder M."/>
            <person name="Choi C."/>
            <person name="Clum A."/>
            <person name="Copeland A."/>
            <person name="Grisel N."/>
            <person name="Haridas S."/>
            <person name="Kipfer T."/>
            <person name="LaButti K."/>
            <person name="Lindquist E."/>
            <person name="Lipzen A."/>
            <person name="Maire R."/>
            <person name="Meier B."/>
            <person name="Mihaltcheva S."/>
            <person name="Molinier V."/>
            <person name="Murat C."/>
            <person name="Poggeler S."/>
            <person name="Quandt C.A."/>
            <person name="Sperisen C."/>
            <person name="Tritt A."/>
            <person name="Tisserant E."/>
            <person name="Crous P.W."/>
            <person name="Henrissat B."/>
            <person name="Nehls U."/>
            <person name="Egli S."/>
            <person name="Spatafora J.W."/>
            <person name="Grigoriev I.V."/>
            <person name="Martin F.M."/>
        </authorList>
    </citation>
    <scope>NUCLEOTIDE SEQUENCE [LARGE SCALE GENOMIC DNA]</scope>
    <source>
        <strain evidence="2 3">CBS 459.81</strain>
    </source>
</reference>
<organism evidence="2 3">
    <name type="scientific">Lepidopterella palustris CBS 459.81</name>
    <dbReference type="NCBI Taxonomy" id="1314670"/>
    <lineage>
        <taxon>Eukaryota</taxon>
        <taxon>Fungi</taxon>
        <taxon>Dikarya</taxon>
        <taxon>Ascomycota</taxon>
        <taxon>Pezizomycotina</taxon>
        <taxon>Dothideomycetes</taxon>
        <taxon>Pleosporomycetidae</taxon>
        <taxon>Mytilinidiales</taxon>
        <taxon>Argynnaceae</taxon>
        <taxon>Lepidopterella</taxon>
    </lineage>
</organism>
<evidence type="ECO:0000313" key="2">
    <source>
        <dbReference type="EMBL" id="OCK86141.1"/>
    </source>
</evidence>
<evidence type="ECO:0000313" key="3">
    <source>
        <dbReference type="Proteomes" id="UP000250266"/>
    </source>
</evidence>
<feature type="chain" id="PRO_5034802191" evidence="1">
    <location>
        <begin position="20"/>
        <end position="245"/>
    </location>
</feature>
<gene>
    <name evidence="2" type="ORF">K432DRAFT_143059</name>
</gene>
<keyword evidence="1" id="KW-0732">Signal</keyword>
<evidence type="ECO:0000256" key="1">
    <source>
        <dbReference type="SAM" id="SignalP"/>
    </source>
</evidence>
<protein>
    <submittedName>
        <fullName evidence="2">Uncharacterized protein</fullName>
    </submittedName>
</protein>
<dbReference type="EMBL" id="KV744808">
    <property type="protein sequence ID" value="OCK86141.1"/>
    <property type="molecule type" value="Genomic_DNA"/>
</dbReference>
<dbReference type="AlphaFoldDB" id="A0A8E2ELS1"/>
<feature type="signal peptide" evidence="1">
    <location>
        <begin position="1"/>
        <end position="19"/>
    </location>
</feature>
<accession>A0A8E2ELS1</accession>
<keyword evidence="3" id="KW-1185">Reference proteome</keyword>
<dbReference type="Proteomes" id="UP000250266">
    <property type="component" value="Unassembled WGS sequence"/>
</dbReference>
<sequence>MVLLLWGVVIRWDTNCCKCRPSSIDAPIDRHKTKGHIFSSIDVCKQYKAGTAGKENSQRQTSSNLFPQNFPFFPRRPQKPNDTIVLPNTASNNLSVPRPSHLGTGEIELTRHTFPPFIPRSVPWYRSFARCASCLRIVFAHGQVYGVRLPCLLIPRASDFGCDERGEGGFTVRAENMVLPCTAREERVSTGRDRLSISIVGTKCHSAMLNTEETFQVQNPQERTRIVCLPLSELPKCTPQPPNDT</sequence>
<name>A0A8E2ELS1_9PEZI</name>
<proteinExistence type="predicted"/>